<dbReference type="AlphaFoldDB" id="A0A2G4SPI1"/>
<evidence type="ECO:0000259" key="4">
    <source>
        <dbReference type="PROSITE" id="PS50206"/>
    </source>
</evidence>
<dbReference type="Proteomes" id="UP000242254">
    <property type="component" value="Unassembled WGS sequence"/>
</dbReference>
<dbReference type="RefSeq" id="XP_023464396.1">
    <property type="nucleotide sequence ID" value="XM_023610157.1"/>
</dbReference>
<dbReference type="FunFam" id="1.10.8.270:FF:000044">
    <property type="entry name" value="TBC Kinase homolog"/>
    <property type="match status" value="1"/>
</dbReference>
<accession>A0A2G4SPI1</accession>
<dbReference type="SMART" id="SM00450">
    <property type="entry name" value="RHOD"/>
    <property type="match status" value="1"/>
</dbReference>
<evidence type="ECO:0000259" key="3">
    <source>
        <dbReference type="PROSITE" id="PS50086"/>
    </source>
</evidence>
<proteinExistence type="predicted"/>
<dbReference type="PROSITE" id="PS50206">
    <property type="entry name" value="RHODANESE_3"/>
    <property type="match status" value="1"/>
</dbReference>
<dbReference type="GO" id="GO:0004672">
    <property type="term" value="F:protein kinase activity"/>
    <property type="evidence" value="ECO:0007669"/>
    <property type="project" value="InterPro"/>
</dbReference>
<evidence type="ECO:0000256" key="1">
    <source>
        <dbReference type="SAM" id="MobiDB-lite"/>
    </source>
</evidence>
<dbReference type="Pfam" id="PF00566">
    <property type="entry name" value="RabGAP-TBC"/>
    <property type="match status" value="1"/>
</dbReference>
<dbReference type="InterPro" id="IPR035969">
    <property type="entry name" value="Rab-GAP_TBC_sf"/>
</dbReference>
<dbReference type="Gene3D" id="1.10.8.270">
    <property type="entry name" value="putative rabgap domain of human tbc1 domain family member 14 like domains"/>
    <property type="match status" value="1"/>
</dbReference>
<dbReference type="STRING" id="1340429.A0A2G4SPI1"/>
<dbReference type="GO" id="GO:0031267">
    <property type="term" value="F:small GTPase binding"/>
    <property type="evidence" value="ECO:0007669"/>
    <property type="project" value="TreeGrafter"/>
</dbReference>
<feature type="region of interest" description="Disordered" evidence="1">
    <location>
        <begin position="491"/>
        <end position="559"/>
    </location>
</feature>
<dbReference type="InterPro" id="IPR011009">
    <property type="entry name" value="Kinase-like_dom_sf"/>
</dbReference>
<dbReference type="Gene3D" id="3.40.250.10">
    <property type="entry name" value="Rhodanese-like domain"/>
    <property type="match status" value="1"/>
</dbReference>
<dbReference type="EMBL" id="KZ303854">
    <property type="protein sequence ID" value="PHZ10688.1"/>
    <property type="molecule type" value="Genomic_DNA"/>
</dbReference>
<keyword evidence="6" id="KW-1185">Reference proteome</keyword>
<dbReference type="Pfam" id="PF00069">
    <property type="entry name" value="Pkinase"/>
    <property type="match status" value="1"/>
</dbReference>
<organism evidence="5 6">
    <name type="scientific">Rhizopus microsporus ATCC 52813</name>
    <dbReference type="NCBI Taxonomy" id="1340429"/>
    <lineage>
        <taxon>Eukaryota</taxon>
        <taxon>Fungi</taxon>
        <taxon>Fungi incertae sedis</taxon>
        <taxon>Mucoromycota</taxon>
        <taxon>Mucoromycotina</taxon>
        <taxon>Mucoromycetes</taxon>
        <taxon>Mucorales</taxon>
        <taxon>Mucorineae</taxon>
        <taxon>Rhizopodaceae</taxon>
        <taxon>Rhizopus</taxon>
    </lineage>
</organism>
<dbReference type="SUPFAM" id="SSF52821">
    <property type="entry name" value="Rhodanese/Cell cycle control phosphatase"/>
    <property type="match status" value="1"/>
</dbReference>
<evidence type="ECO:0000259" key="2">
    <source>
        <dbReference type="PROSITE" id="PS50011"/>
    </source>
</evidence>
<sequence>MALFASSKDLKLHENRENAKLASVNFVASSQVSEALAQSGHLALSAPSQIIGQFQYLKTLTHDNLCEYVEIHRGKHGNNTNHSECIKDVKTRIDRLFVVSEYYDYSLQKARGLDSDNPPTVNVPILRQWAYEILSALQFLKENGIIHASLSPSNILLDAKNHIKLFGYGLYYMTNAGKHVDFPIGYPPYLAPECLQDVDGTYYDKRDVWATGIILAEQYTRNPFWTTSDVGLIFDSLITLKEWHDADPVCNIWKHEEIKSLDINKSVLNFLQNPLDDEDAEQFRQFVLGCLQVSVAERLDITDALANYFLRESTSSKNIWVEGPILASDAVDPDTIDMNDNKQQENIPDMLKKLPISYIYNLWRLAGGDVELDLVKRGIFLSTPAIKRLPRVCMMPDAIEIGDNVTDTAQLYSDAVFVLGFNELYQRLEEGQRTATDKFEWDTDYFMLVDENDVNFLLDESTGDTVNDISEDDNEYKNDLMFIDDIAASSPIPTTLETPRTANGLSTPTNGIPTPTTPSSSRSLSRTVSMGRSRSASSLSINSTTSTPNQPSGSNSAAPKLPLFLREQDVNYQLYRLSLFSELLRQYPASKREILHHAKVDIPPLLRGKIWAAVLGVQGDLEHAYDQVNKYMNMGADRQIEVDVPRCHQYNQMLASSTGHEKLRRLLKSWVVANPSLVYWQGLDSLCAPFLTLNFNDEAIAFASLQKFIPKFLDNFFLSDNAPVLQEYLAVFRHLLSFHDPELSSHLDAIGFMPDLYAIPWFLTLFTHVFPLDKIYHLWDKLLVGPSSLPLFAGIAILRQIRDTLLTYEFNDCIVLFSDSFPKVDIEKCVQSALNMCKVTPPSITTRVHGLKVEHKKNKKDDKNAKKQWWEKSISIEEKKLELAPRLAVRDLDKILPYSLVLDIRPESEFVQGHIPSSMNVQAAQLMSYTNVLKKLNRKYHVVIANEAESNGPNYAAELVKKVFPRVVLLQGGMEAYKSTDSKERVCSCRPQKQTTAGFKGKGSEPPFVMWRCKVPPPLKKK</sequence>
<dbReference type="SMART" id="SM00164">
    <property type="entry name" value="TBC"/>
    <property type="match status" value="1"/>
</dbReference>
<dbReference type="GeneID" id="35441147"/>
<dbReference type="SUPFAM" id="SSF47923">
    <property type="entry name" value="Ypt/Rab-GAP domain of gyp1p"/>
    <property type="match status" value="2"/>
</dbReference>
<dbReference type="GO" id="GO:0005096">
    <property type="term" value="F:GTPase activator activity"/>
    <property type="evidence" value="ECO:0007669"/>
    <property type="project" value="TreeGrafter"/>
</dbReference>
<dbReference type="PROSITE" id="PS50011">
    <property type="entry name" value="PROTEIN_KINASE_DOM"/>
    <property type="match status" value="1"/>
</dbReference>
<dbReference type="InterPro" id="IPR050302">
    <property type="entry name" value="Rab_GAP_TBC_domain"/>
</dbReference>
<dbReference type="Gene3D" id="1.10.510.10">
    <property type="entry name" value="Transferase(Phosphotransferase) domain 1"/>
    <property type="match status" value="1"/>
</dbReference>
<dbReference type="InterPro" id="IPR001763">
    <property type="entry name" value="Rhodanese-like_dom"/>
</dbReference>
<feature type="domain" description="Rhodanese" evidence="4">
    <location>
        <begin position="900"/>
        <end position="982"/>
    </location>
</feature>
<name>A0A2G4SPI1_RHIZD</name>
<dbReference type="Pfam" id="PF00581">
    <property type="entry name" value="Rhodanese"/>
    <property type="match status" value="1"/>
</dbReference>
<dbReference type="SUPFAM" id="SSF56112">
    <property type="entry name" value="Protein kinase-like (PK-like)"/>
    <property type="match status" value="1"/>
</dbReference>
<dbReference type="Gene3D" id="1.10.472.80">
    <property type="entry name" value="Ypt/Rab-GAP domain of gyp1p, domain 3"/>
    <property type="match status" value="1"/>
</dbReference>
<dbReference type="PROSITE" id="PS50086">
    <property type="entry name" value="TBC_RABGAP"/>
    <property type="match status" value="1"/>
</dbReference>
<dbReference type="InterPro" id="IPR000719">
    <property type="entry name" value="Prot_kinase_dom"/>
</dbReference>
<dbReference type="PANTHER" id="PTHR47219:SF9">
    <property type="entry name" value="GTPASE ACTIVATING PROTEIN AND CENTROSOME-ASSOCIATED, ISOFORM B"/>
    <property type="match status" value="1"/>
</dbReference>
<dbReference type="GO" id="GO:0005524">
    <property type="term" value="F:ATP binding"/>
    <property type="evidence" value="ECO:0007669"/>
    <property type="project" value="InterPro"/>
</dbReference>
<dbReference type="InterPro" id="IPR000195">
    <property type="entry name" value="Rab-GAP-TBC_dom"/>
</dbReference>
<feature type="domain" description="Protein kinase" evidence="2">
    <location>
        <begin position="1"/>
        <end position="310"/>
    </location>
</feature>
<evidence type="ECO:0000313" key="6">
    <source>
        <dbReference type="Proteomes" id="UP000242254"/>
    </source>
</evidence>
<dbReference type="CDD" id="cd00158">
    <property type="entry name" value="RHOD"/>
    <property type="match status" value="1"/>
</dbReference>
<feature type="compositionally biased region" description="Polar residues" evidence="1">
    <location>
        <begin position="491"/>
        <end position="505"/>
    </location>
</feature>
<dbReference type="InterPro" id="IPR036873">
    <property type="entry name" value="Rhodanese-like_dom_sf"/>
</dbReference>
<feature type="compositionally biased region" description="Polar residues" evidence="1">
    <location>
        <begin position="548"/>
        <end position="557"/>
    </location>
</feature>
<feature type="domain" description="Rab-GAP TBC" evidence="3">
    <location>
        <begin position="601"/>
        <end position="786"/>
    </location>
</feature>
<gene>
    <name evidence="5" type="ORF">RHIMIDRAFT_245177</name>
</gene>
<reference evidence="5 6" key="1">
    <citation type="journal article" date="2016" name="Proc. Natl. Acad. Sci. U.S.A.">
        <title>Lipid metabolic changes in an early divergent fungus govern the establishment of a mutualistic symbiosis with endobacteria.</title>
        <authorList>
            <person name="Lastovetsky O.A."/>
            <person name="Gaspar M.L."/>
            <person name="Mondo S.J."/>
            <person name="LaButti K.M."/>
            <person name="Sandor L."/>
            <person name="Grigoriev I.V."/>
            <person name="Henry S.A."/>
            <person name="Pawlowska T.E."/>
        </authorList>
    </citation>
    <scope>NUCLEOTIDE SEQUENCE [LARGE SCALE GENOMIC DNA]</scope>
    <source>
        <strain evidence="5 6">ATCC 52813</strain>
    </source>
</reference>
<feature type="compositionally biased region" description="Low complexity" evidence="1">
    <location>
        <begin position="506"/>
        <end position="547"/>
    </location>
</feature>
<evidence type="ECO:0000313" key="5">
    <source>
        <dbReference type="EMBL" id="PHZ10688.1"/>
    </source>
</evidence>
<protein>
    <recommendedName>
        <fullName evidence="7">TBC-domain-containing protein</fullName>
    </recommendedName>
</protein>
<dbReference type="PANTHER" id="PTHR47219">
    <property type="entry name" value="RAB GTPASE-ACTIVATING PROTEIN 1-LIKE"/>
    <property type="match status" value="1"/>
</dbReference>
<evidence type="ECO:0008006" key="7">
    <source>
        <dbReference type="Google" id="ProtNLM"/>
    </source>
</evidence>